<keyword evidence="2" id="KW-1185">Reference proteome</keyword>
<proteinExistence type="predicted"/>
<dbReference type="Proteomes" id="UP000247540">
    <property type="component" value="Unassembled WGS sequence"/>
</dbReference>
<dbReference type="AlphaFoldDB" id="A0A318SF46"/>
<protein>
    <submittedName>
        <fullName evidence="1">Uncharacterized protein</fullName>
    </submittedName>
</protein>
<name>A0A318SF46_9BURK</name>
<evidence type="ECO:0000313" key="2">
    <source>
        <dbReference type="Proteomes" id="UP000247540"/>
    </source>
</evidence>
<sequence length="56" mass="5991">MARARTLAWADSARGDRRLPGLEADARFVPQNKKARHLCGSGLSSAVALEMVVGPE</sequence>
<accession>A0A318SF46</accession>
<reference evidence="1 2" key="1">
    <citation type="submission" date="2018-06" db="EMBL/GenBank/DDBJ databases">
        <title>Genomic Encyclopedia of Type Strains, Phase III (KMG-III): the genomes of soil and plant-associated and newly described type strains.</title>
        <authorList>
            <person name="Whitman W."/>
        </authorList>
    </citation>
    <scope>NUCLEOTIDE SEQUENCE [LARGE SCALE GENOMIC DNA]</scope>
    <source>
        <strain evidence="1 2">CECT 7646</strain>
    </source>
</reference>
<gene>
    <name evidence="1" type="ORF">DFQ15_12323</name>
</gene>
<dbReference type="EMBL" id="QJTC01000023">
    <property type="protein sequence ID" value="PYE74881.1"/>
    <property type="molecule type" value="Genomic_DNA"/>
</dbReference>
<organism evidence="1 2">
    <name type="scientific">Xylophilus ampelinus</name>
    <dbReference type="NCBI Taxonomy" id="54067"/>
    <lineage>
        <taxon>Bacteria</taxon>
        <taxon>Pseudomonadati</taxon>
        <taxon>Pseudomonadota</taxon>
        <taxon>Betaproteobacteria</taxon>
        <taxon>Burkholderiales</taxon>
        <taxon>Xylophilus</taxon>
    </lineage>
</organism>
<comment type="caution">
    <text evidence="1">The sequence shown here is derived from an EMBL/GenBank/DDBJ whole genome shotgun (WGS) entry which is preliminary data.</text>
</comment>
<evidence type="ECO:0000313" key="1">
    <source>
        <dbReference type="EMBL" id="PYE74881.1"/>
    </source>
</evidence>